<dbReference type="AlphaFoldDB" id="A0A553I036"/>
<dbReference type="Proteomes" id="UP000319160">
    <property type="component" value="Unassembled WGS sequence"/>
</dbReference>
<name>A0A553I036_9PEZI</name>
<dbReference type="STRING" id="2512241.A0A553I036"/>
<keyword evidence="2" id="KW-0472">Membrane</keyword>
<gene>
    <name evidence="3" type="ORF">FHL15_005535</name>
</gene>
<evidence type="ECO:0000256" key="2">
    <source>
        <dbReference type="SAM" id="Phobius"/>
    </source>
</evidence>
<reference evidence="4" key="1">
    <citation type="submission" date="2019-06" db="EMBL/GenBank/DDBJ databases">
        <title>Draft genome sequence of the griseofulvin-producing fungus Xylaria cubensis strain G536.</title>
        <authorList>
            <person name="Mead M.E."/>
            <person name="Raja H.A."/>
            <person name="Steenwyk J.L."/>
            <person name="Knowles S.L."/>
            <person name="Oberlies N.H."/>
            <person name="Rokas A."/>
        </authorList>
    </citation>
    <scope>NUCLEOTIDE SEQUENCE [LARGE SCALE GENOMIC DNA]</scope>
    <source>
        <strain evidence="4">G536</strain>
    </source>
</reference>
<evidence type="ECO:0000313" key="3">
    <source>
        <dbReference type="EMBL" id="TRX93563.1"/>
    </source>
</evidence>
<feature type="region of interest" description="Disordered" evidence="1">
    <location>
        <begin position="168"/>
        <end position="210"/>
    </location>
</feature>
<keyword evidence="2" id="KW-1133">Transmembrane helix</keyword>
<organism evidence="3 4">
    <name type="scientific">Xylaria flabelliformis</name>
    <dbReference type="NCBI Taxonomy" id="2512241"/>
    <lineage>
        <taxon>Eukaryota</taxon>
        <taxon>Fungi</taxon>
        <taxon>Dikarya</taxon>
        <taxon>Ascomycota</taxon>
        <taxon>Pezizomycotina</taxon>
        <taxon>Sordariomycetes</taxon>
        <taxon>Xylariomycetidae</taxon>
        <taxon>Xylariales</taxon>
        <taxon>Xylariaceae</taxon>
        <taxon>Xylaria</taxon>
    </lineage>
</organism>
<feature type="compositionally biased region" description="Polar residues" evidence="1">
    <location>
        <begin position="184"/>
        <end position="210"/>
    </location>
</feature>
<proteinExistence type="predicted"/>
<feature type="transmembrane region" description="Helical" evidence="2">
    <location>
        <begin position="219"/>
        <end position="240"/>
    </location>
</feature>
<keyword evidence="4" id="KW-1185">Reference proteome</keyword>
<evidence type="ECO:0000313" key="4">
    <source>
        <dbReference type="Proteomes" id="UP000319160"/>
    </source>
</evidence>
<evidence type="ECO:0000256" key="1">
    <source>
        <dbReference type="SAM" id="MobiDB-lite"/>
    </source>
</evidence>
<accession>A0A553I036</accession>
<dbReference type="EMBL" id="VFLP01000028">
    <property type="protein sequence ID" value="TRX93563.1"/>
    <property type="molecule type" value="Genomic_DNA"/>
</dbReference>
<feature type="region of interest" description="Disordered" evidence="1">
    <location>
        <begin position="248"/>
        <end position="303"/>
    </location>
</feature>
<feature type="compositionally biased region" description="Basic and acidic residues" evidence="1">
    <location>
        <begin position="273"/>
        <end position="291"/>
    </location>
</feature>
<feature type="compositionally biased region" description="Low complexity" evidence="1">
    <location>
        <begin position="171"/>
        <end position="183"/>
    </location>
</feature>
<protein>
    <submittedName>
        <fullName evidence="3">Uncharacterized protein</fullName>
    </submittedName>
</protein>
<comment type="caution">
    <text evidence="3">The sequence shown here is derived from an EMBL/GenBank/DDBJ whole genome shotgun (WGS) entry which is preliminary data.</text>
</comment>
<sequence length="303" mass="32394">MANLGPLTTTYTAISSISCGSIHLATDTEGFWLEQANRFEDCFPPNFTALNGYYYSPGVCQDGYTYACNTTTGRFGTTVATCCPSGFTCRSTRSDNDNDACQSILRSDSPYIGNVITYHGGRSKDIGTTSTLIEAGEIVYAIGVPVRRAATDAEWSITSTNLDITATQMRTPTISTESTPESSGSVRPTTKTITLGTQDPGSPSSGTATQTSLGTAAKVAIGVGTVLGVLIFLLGTAVIYHKRKRKWCTPTSPSSLREPADTERKPSGPILGHELEEQRGVYEMNADREPSELTAVREPVELN</sequence>
<keyword evidence="2" id="KW-0812">Transmembrane</keyword>
<dbReference type="OrthoDB" id="4770059at2759"/>